<dbReference type="Pfam" id="PF00266">
    <property type="entry name" value="Aminotran_5"/>
    <property type="match status" value="1"/>
</dbReference>
<dbReference type="EMBL" id="AMQN01014010">
    <property type="status" value="NOT_ANNOTATED_CDS"/>
    <property type="molecule type" value="Genomic_DNA"/>
</dbReference>
<evidence type="ECO:0000259" key="2">
    <source>
        <dbReference type="Pfam" id="PF00266"/>
    </source>
</evidence>
<dbReference type="AlphaFoldDB" id="R7TBD2"/>
<dbReference type="EMBL" id="KB310670">
    <property type="protein sequence ID" value="ELT91048.1"/>
    <property type="molecule type" value="Genomic_DNA"/>
</dbReference>
<dbReference type="Gene3D" id="3.90.1150.10">
    <property type="entry name" value="Aspartate Aminotransferase, domain 1"/>
    <property type="match status" value="1"/>
</dbReference>
<evidence type="ECO:0000313" key="5">
    <source>
        <dbReference type="Proteomes" id="UP000014760"/>
    </source>
</evidence>
<protein>
    <recommendedName>
        <fullName evidence="2">Aminotransferase class V domain-containing protein</fullName>
    </recommendedName>
</protein>
<dbReference type="EnsemblMetazoa" id="CapteT114516">
    <property type="protein sequence ID" value="CapteP114516"/>
    <property type="gene ID" value="CapteG114516"/>
</dbReference>
<dbReference type="PANTHER" id="PTHR43092">
    <property type="entry name" value="L-CYSTEINE DESULFHYDRASE"/>
    <property type="match status" value="1"/>
</dbReference>
<keyword evidence="5" id="KW-1185">Reference proteome</keyword>
<dbReference type="OrthoDB" id="5978656at2759"/>
<reference evidence="3 5" key="2">
    <citation type="journal article" date="2013" name="Nature">
        <title>Insights into bilaterian evolution from three spiralian genomes.</title>
        <authorList>
            <person name="Simakov O."/>
            <person name="Marletaz F."/>
            <person name="Cho S.J."/>
            <person name="Edsinger-Gonzales E."/>
            <person name="Havlak P."/>
            <person name="Hellsten U."/>
            <person name="Kuo D.H."/>
            <person name="Larsson T."/>
            <person name="Lv J."/>
            <person name="Arendt D."/>
            <person name="Savage R."/>
            <person name="Osoegawa K."/>
            <person name="de Jong P."/>
            <person name="Grimwood J."/>
            <person name="Chapman J.A."/>
            <person name="Shapiro H."/>
            <person name="Aerts A."/>
            <person name="Otillar R.P."/>
            <person name="Terry A.Y."/>
            <person name="Boore J.L."/>
            <person name="Grigoriev I.V."/>
            <person name="Lindberg D.R."/>
            <person name="Seaver E.C."/>
            <person name="Weisblat D.A."/>
            <person name="Putnam N.H."/>
            <person name="Rokhsar D.S."/>
        </authorList>
    </citation>
    <scope>NUCLEOTIDE SEQUENCE</scope>
    <source>
        <strain evidence="3 5">I ESC-2004</strain>
    </source>
</reference>
<dbReference type="InterPro" id="IPR015422">
    <property type="entry name" value="PyrdxlP-dep_Trfase_small"/>
</dbReference>
<dbReference type="InterPro" id="IPR015421">
    <property type="entry name" value="PyrdxlP-dep_Trfase_major"/>
</dbReference>
<dbReference type="Gene3D" id="3.40.640.10">
    <property type="entry name" value="Type I PLP-dependent aspartate aminotransferase-like (Major domain)"/>
    <property type="match status" value="1"/>
</dbReference>
<gene>
    <name evidence="3" type="ORF">CAPTEDRAFT_114516</name>
</gene>
<dbReference type="PANTHER" id="PTHR43092:SF4">
    <property type="entry name" value="AMINOTRANSFERASE CLASS V DOMAIN-CONTAINING PROTEIN"/>
    <property type="match status" value="1"/>
</dbReference>
<proteinExistence type="predicted"/>
<dbReference type="OMA" id="EFAHHDG"/>
<feature type="domain" description="Aminotransferase class V" evidence="2">
    <location>
        <begin position="52"/>
        <end position="238"/>
    </location>
</feature>
<dbReference type="HOGENOM" id="CLU_003433_3_1_1"/>
<evidence type="ECO:0000313" key="3">
    <source>
        <dbReference type="EMBL" id="ELT91048.1"/>
    </source>
</evidence>
<reference evidence="5" key="1">
    <citation type="submission" date="2012-12" db="EMBL/GenBank/DDBJ databases">
        <authorList>
            <person name="Hellsten U."/>
            <person name="Grimwood J."/>
            <person name="Chapman J.A."/>
            <person name="Shapiro H."/>
            <person name="Aerts A."/>
            <person name="Otillar R.P."/>
            <person name="Terry A.Y."/>
            <person name="Boore J.L."/>
            <person name="Simakov O."/>
            <person name="Marletaz F."/>
            <person name="Cho S.-J."/>
            <person name="Edsinger-Gonzales E."/>
            <person name="Havlak P."/>
            <person name="Kuo D.-H."/>
            <person name="Larsson T."/>
            <person name="Lv J."/>
            <person name="Arendt D."/>
            <person name="Savage R."/>
            <person name="Osoegawa K."/>
            <person name="de Jong P."/>
            <person name="Lindberg D.R."/>
            <person name="Seaver E.C."/>
            <person name="Weisblat D.A."/>
            <person name="Putnam N.H."/>
            <person name="Grigoriev I.V."/>
            <person name="Rokhsar D.S."/>
        </authorList>
    </citation>
    <scope>NUCLEOTIDE SEQUENCE</scope>
    <source>
        <strain evidence="5">I ESC-2004</strain>
    </source>
</reference>
<dbReference type="InterPro" id="IPR000192">
    <property type="entry name" value="Aminotrans_V_dom"/>
</dbReference>
<evidence type="ECO:0000313" key="4">
    <source>
        <dbReference type="EnsemblMetazoa" id="CapteP114516"/>
    </source>
</evidence>
<organism evidence="3">
    <name type="scientific">Capitella teleta</name>
    <name type="common">Polychaete worm</name>
    <dbReference type="NCBI Taxonomy" id="283909"/>
    <lineage>
        <taxon>Eukaryota</taxon>
        <taxon>Metazoa</taxon>
        <taxon>Spiralia</taxon>
        <taxon>Lophotrochozoa</taxon>
        <taxon>Annelida</taxon>
        <taxon>Polychaeta</taxon>
        <taxon>Sedentaria</taxon>
        <taxon>Scolecida</taxon>
        <taxon>Capitellidae</taxon>
        <taxon>Capitella</taxon>
    </lineage>
</organism>
<dbReference type="STRING" id="283909.R7TBD2"/>
<dbReference type="InterPro" id="IPR015424">
    <property type="entry name" value="PyrdxlP-dep_Trfase"/>
</dbReference>
<evidence type="ECO:0000256" key="1">
    <source>
        <dbReference type="ARBA" id="ARBA00022898"/>
    </source>
</evidence>
<keyword evidence="1" id="KW-0663">Pyridoxal phosphate</keyword>
<sequence length="303" mass="33799">MKLAEFNRFDSNYTFLNHGSFGAIPNQVKEKQLEMMELREKNPNKFIQITQYELIEEARRALATFLGSDYEDIIFVENVSKGFSNILRSLTLAPGEALLIYTHTYGAMKDSAQAMVDRSNGSELLNLDLPFPIESPDDVISLFDEMLTNHTNIKIAILDHIAQPGILFPIQELVDVCKSHGVLTVVDGAHAPGHVDLDLEELGADFYIGTLYKWLFGPHGSSFQWVAERYHSIVQPAVTSFGYGSPYPENFRQQGTRDPIPFIVMPTAIDFFESFGGRVRAVSWLTSSPFSGCVLACSECVSG</sequence>
<reference evidence="4" key="3">
    <citation type="submission" date="2015-06" db="UniProtKB">
        <authorList>
            <consortium name="EnsemblMetazoa"/>
        </authorList>
    </citation>
    <scope>IDENTIFICATION</scope>
</reference>
<accession>R7TBD2</accession>
<dbReference type="Proteomes" id="UP000014760">
    <property type="component" value="Unassembled WGS sequence"/>
</dbReference>
<name>R7TBD2_CAPTE</name>
<dbReference type="SUPFAM" id="SSF53383">
    <property type="entry name" value="PLP-dependent transferases"/>
    <property type="match status" value="1"/>
</dbReference>